<comment type="caution">
    <text evidence="4">The sequence shown here is derived from an EMBL/GenBank/DDBJ whole genome shotgun (WGS) entry which is preliminary data.</text>
</comment>
<keyword evidence="2" id="KW-0812">Transmembrane</keyword>
<keyword evidence="5" id="KW-1185">Reference proteome</keyword>
<dbReference type="VEuPathDB" id="CryptoDB:cubi_03475"/>
<evidence type="ECO:0000256" key="1">
    <source>
        <dbReference type="SAM" id="MobiDB-lite"/>
    </source>
</evidence>
<keyword evidence="3" id="KW-0732">Signal</keyword>
<feature type="compositionally biased region" description="Polar residues" evidence="1">
    <location>
        <begin position="472"/>
        <end position="481"/>
    </location>
</feature>
<dbReference type="GeneID" id="39980267"/>
<evidence type="ECO:0000313" key="5">
    <source>
        <dbReference type="Proteomes" id="UP000186176"/>
    </source>
</evidence>
<gene>
    <name evidence="4" type="ORF">cubi_03475</name>
</gene>
<dbReference type="Proteomes" id="UP000186176">
    <property type="component" value="Unassembled WGS sequence"/>
</dbReference>
<dbReference type="OrthoDB" id="339567at2759"/>
<dbReference type="EMBL" id="LRBP01000014">
    <property type="protein sequence ID" value="OII73677.1"/>
    <property type="molecule type" value="Genomic_DNA"/>
</dbReference>
<keyword evidence="2" id="KW-1133">Transmembrane helix</keyword>
<evidence type="ECO:0000256" key="2">
    <source>
        <dbReference type="SAM" id="Phobius"/>
    </source>
</evidence>
<dbReference type="AlphaFoldDB" id="A0A1J4MLD0"/>
<feature type="chain" id="PRO_5013266869" evidence="3">
    <location>
        <begin position="22"/>
        <end position="581"/>
    </location>
</feature>
<feature type="signal peptide" evidence="3">
    <location>
        <begin position="1"/>
        <end position="21"/>
    </location>
</feature>
<evidence type="ECO:0000313" key="4">
    <source>
        <dbReference type="EMBL" id="OII73677.1"/>
    </source>
</evidence>
<dbReference type="RefSeq" id="XP_028874932.1">
    <property type="nucleotide sequence ID" value="XM_029020488.1"/>
</dbReference>
<sequence>MKGKVLLLCFIIVLLAVLVSGGSLGSLDVALIAGAGVTLFGSLAGTIGENIYLSMTTMKRGTVPQVLSSLFYPLNPEDPNYTNGVPTSTSIDLTGSDGETVTMASVMLYFFSLSSMRNFNGEPKDLDNQPLFPWGPLYSYQHPVVTVSQIRSWIMRQENKVISIPLDKVALYDLYPLAVIRKYIEFRGRRKGYGGKSTLSAFQKKYYCPNCEIKPFLRDFFQGRCFSKERCKGIGNPNVVYCEPGWKIHSESTTLPPEESNNENAINLERIPSSIEYLGNIYEHIELQKYELSSEALEKLSPNLLLSPEGLFGLSVILYERQLQYLLGNVERSNYKENGFKKWFRDLKQKIFRFLDFGKQTYGGEKKKKPMTRAAWKQYPDSLWKKSPLKTWVHSVEKTRYCTLTNIKYNTRKWNEMDYVIAAVYYYFIRWQGIPQVYGQFVIEKSNLEKLSKATQRLVNSTVVETNLEPSVTLTSTQSPDETFITEPNAGYESGTLSTSATHDTLTFTAQVSSRLSSRERKSLKGSTSDNVQDGKLIYDDAQNIDESELSGDDRLESSGNKYFAYKDSNEASIKTVGIAE</sequence>
<protein>
    <submittedName>
        <fullName evidence="4">Uncharacterized protein</fullName>
    </submittedName>
</protein>
<proteinExistence type="predicted"/>
<feature type="transmembrane region" description="Helical" evidence="2">
    <location>
        <begin position="31"/>
        <end position="53"/>
    </location>
</feature>
<evidence type="ECO:0000256" key="3">
    <source>
        <dbReference type="SAM" id="SignalP"/>
    </source>
</evidence>
<organism evidence="4 5">
    <name type="scientific">Cryptosporidium ubiquitum</name>
    <dbReference type="NCBI Taxonomy" id="857276"/>
    <lineage>
        <taxon>Eukaryota</taxon>
        <taxon>Sar</taxon>
        <taxon>Alveolata</taxon>
        <taxon>Apicomplexa</taxon>
        <taxon>Conoidasida</taxon>
        <taxon>Coccidia</taxon>
        <taxon>Eucoccidiorida</taxon>
        <taxon>Eimeriorina</taxon>
        <taxon>Cryptosporidiidae</taxon>
        <taxon>Cryptosporidium</taxon>
    </lineage>
</organism>
<accession>A0A1J4MLD0</accession>
<keyword evidence="2" id="KW-0472">Membrane</keyword>
<reference evidence="4 5" key="1">
    <citation type="submission" date="2016-10" db="EMBL/GenBank/DDBJ databases">
        <title>Reductive evolution of mitochondrial metabolism and differential evolution of invasion-related proteins in Cryptosporidium.</title>
        <authorList>
            <person name="Liu S."/>
            <person name="Roellig D.M."/>
            <person name="Guo Y."/>
            <person name="Li N."/>
            <person name="Frace M.A."/>
            <person name="Tang K."/>
            <person name="Zhang L."/>
            <person name="Feng Y."/>
            <person name="Xiao L."/>
        </authorList>
    </citation>
    <scope>NUCLEOTIDE SEQUENCE [LARGE SCALE GENOMIC DNA]</scope>
    <source>
        <strain evidence="4">39726</strain>
    </source>
</reference>
<feature type="region of interest" description="Disordered" evidence="1">
    <location>
        <begin position="472"/>
        <end position="498"/>
    </location>
</feature>
<name>A0A1J4MLD0_9CRYT</name>